<evidence type="ECO:0000313" key="2">
    <source>
        <dbReference type="Proteomes" id="UP001290101"/>
    </source>
</evidence>
<name>A0ABU5JN53_9ACTN</name>
<dbReference type="EMBL" id="JAXOTQ010000060">
    <property type="protein sequence ID" value="MDZ5494052.1"/>
    <property type="molecule type" value="Genomic_DNA"/>
</dbReference>
<organism evidence="1 2">
    <name type="scientific">Micromonospora sicca</name>
    <dbReference type="NCBI Taxonomy" id="2202420"/>
    <lineage>
        <taxon>Bacteria</taxon>
        <taxon>Bacillati</taxon>
        <taxon>Actinomycetota</taxon>
        <taxon>Actinomycetes</taxon>
        <taxon>Micromonosporales</taxon>
        <taxon>Micromonosporaceae</taxon>
        <taxon>Micromonospora</taxon>
    </lineage>
</organism>
<sequence length="420" mass="45218">MTGTPPAGTGPAAFSDIDVHPPVSLAGPHLLDADLLAPTGWEGKHLAECGWCQQRQSAAEQHRHDGDLDDEEFLRTARQRAEAGGAAELTPITRLTPQLHALTLDTDGREDVAVGQLWRLRWEQANELAVVIAVDRWRVTVAPVTTDIAAADEFSLLLPPSASPLNIALAVCLSLECTVPMFVLDRQIAPASRPTTNPQQAAAQLPPPQTLHDVWRAWRRSTAGPAGLTYGTALDEGDLDRRELRAVIASSFAPLVGASATIPGVDPLGEVVPLAQRVRDRGLRPAALAQATGLSLEVFTRINRGGRVKPAEAAKLAAVLDTDTRTVLDANPALDDDLITEVSQPRHRPALRRLARVDGTDEDQQRWAIAEAVSPTAARTVAGSGQRADPRATTTHWAEKVDHYLRRRLAELDETGEAQP</sequence>
<proteinExistence type="predicted"/>
<reference evidence="1 2" key="1">
    <citation type="submission" date="2023-12" db="EMBL/GenBank/DDBJ databases">
        <title>Micromonospora sp. nov., isolated from Atacama Desert.</title>
        <authorList>
            <person name="Carro L."/>
            <person name="Golinska P."/>
            <person name="Klenk H.-P."/>
            <person name="Goodfellow M."/>
        </authorList>
    </citation>
    <scope>NUCLEOTIDE SEQUENCE [LARGE SCALE GENOMIC DNA]</scope>
    <source>
        <strain evidence="1 2">4G53</strain>
    </source>
</reference>
<protein>
    <submittedName>
        <fullName evidence="1">Helix-turn-helix transcriptional regulator</fullName>
    </submittedName>
</protein>
<dbReference type="Proteomes" id="UP001290101">
    <property type="component" value="Unassembled WGS sequence"/>
</dbReference>
<evidence type="ECO:0000313" key="1">
    <source>
        <dbReference type="EMBL" id="MDZ5494052.1"/>
    </source>
</evidence>
<gene>
    <name evidence="1" type="ORF">U2F25_32150</name>
</gene>
<comment type="caution">
    <text evidence="1">The sequence shown here is derived from an EMBL/GenBank/DDBJ whole genome shotgun (WGS) entry which is preliminary data.</text>
</comment>
<accession>A0ABU5JN53</accession>
<keyword evidence="2" id="KW-1185">Reference proteome</keyword>
<dbReference type="RefSeq" id="WP_322443573.1">
    <property type="nucleotide sequence ID" value="NZ_JAXOTQ010000060.1"/>
</dbReference>